<organism evidence="1 2">
    <name type="scientific">Hyaloperonospora arabidopsidis (strain Emoy2)</name>
    <name type="common">Downy mildew agent</name>
    <name type="synonym">Peronospora arabidopsidis</name>
    <dbReference type="NCBI Taxonomy" id="559515"/>
    <lineage>
        <taxon>Eukaryota</taxon>
        <taxon>Sar</taxon>
        <taxon>Stramenopiles</taxon>
        <taxon>Oomycota</taxon>
        <taxon>Peronosporomycetes</taxon>
        <taxon>Peronosporales</taxon>
        <taxon>Peronosporaceae</taxon>
        <taxon>Hyaloperonospora</taxon>
    </lineage>
</organism>
<dbReference type="HOGENOM" id="CLU_2594905_0_0_1"/>
<proteinExistence type="predicted"/>
<evidence type="ECO:0000313" key="2">
    <source>
        <dbReference type="Proteomes" id="UP000011713"/>
    </source>
</evidence>
<dbReference type="AlphaFoldDB" id="M4BBA6"/>
<dbReference type="Proteomes" id="UP000011713">
    <property type="component" value="Unassembled WGS sequence"/>
</dbReference>
<reference evidence="2" key="1">
    <citation type="journal article" date="2010" name="Science">
        <title>Signatures of adaptation to obligate biotrophy in the Hyaloperonospora arabidopsidis genome.</title>
        <authorList>
            <person name="Baxter L."/>
            <person name="Tripathy S."/>
            <person name="Ishaque N."/>
            <person name="Boot N."/>
            <person name="Cabral A."/>
            <person name="Kemen E."/>
            <person name="Thines M."/>
            <person name="Ah-Fong A."/>
            <person name="Anderson R."/>
            <person name="Badejoko W."/>
            <person name="Bittner-Eddy P."/>
            <person name="Boore J.L."/>
            <person name="Chibucos M.C."/>
            <person name="Coates M."/>
            <person name="Dehal P."/>
            <person name="Delehaunty K."/>
            <person name="Dong S."/>
            <person name="Downton P."/>
            <person name="Dumas B."/>
            <person name="Fabro G."/>
            <person name="Fronick C."/>
            <person name="Fuerstenberg S.I."/>
            <person name="Fulton L."/>
            <person name="Gaulin E."/>
            <person name="Govers F."/>
            <person name="Hughes L."/>
            <person name="Humphray S."/>
            <person name="Jiang R.H."/>
            <person name="Judelson H."/>
            <person name="Kamoun S."/>
            <person name="Kyung K."/>
            <person name="Meijer H."/>
            <person name="Minx P."/>
            <person name="Morris P."/>
            <person name="Nelson J."/>
            <person name="Phuntumart V."/>
            <person name="Qutob D."/>
            <person name="Rehmany A."/>
            <person name="Rougon-Cardoso A."/>
            <person name="Ryden P."/>
            <person name="Torto-Alalibo T."/>
            <person name="Studholme D."/>
            <person name="Wang Y."/>
            <person name="Win J."/>
            <person name="Wood J."/>
            <person name="Clifton S.W."/>
            <person name="Rogers J."/>
            <person name="Van den Ackerveken G."/>
            <person name="Jones J.D."/>
            <person name="McDowell J.M."/>
            <person name="Beynon J."/>
            <person name="Tyler B.M."/>
        </authorList>
    </citation>
    <scope>NUCLEOTIDE SEQUENCE [LARGE SCALE GENOMIC DNA]</scope>
    <source>
        <strain evidence="2">Emoy2</strain>
    </source>
</reference>
<reference evidence="1" key="2">
    <citation type="submission" date="2015-06" db="UniProtKB">
        <authorList>
            <consortium name="EnsemblProtists"/>
        </authorList>
    </citation>
    <scope>IDENTIFICATION</scope>
    <source>
        <strain evidence="1">Emoy2</strain>
    </source>
</reference>
<keyword evidence="2" id="KW-1185">Reference proteome</keyword>
<dbReference type="InParanoid" id="M4BBA6"/>
<name>M4BBA6_HYAAE</name>
<sequence length="80" mass="8574">MPDGGGVALPTGKVKSGRLPCVLGADTVQDLRRVDHGSTPPNYFHLLASGVRIRCGNCRMFPIPRSGWGGVSWSWGRIVV</sequence>
<protein>
    <submittedName>
        <fullName evidence="1">Uncharacterized protein</fullName>
    </submittedName>
</protein>
<dbReference type="EMBL" id="JH598095">
    <property type="status" value="NOT_ANNOTATED_CDS"/>
    <property type="molecule type" value="Genomic_DNA"/>
</dbReference>
<evidence type="ECO:0000313" key="1">
    <source>
        <dbReference type="EnsemblProtists" id="HpaP803568"/>
    </source>
</evidence>
<accession>M4BBA6</accession>
<dbReference type="EnsemblProtists" id="HpaT803568">
    <property type="protein sequence ID" value="HpaP803568"/>
    <property type="gene ID" value="HpaG803568"/>
</dbReference>
<dbReference type="VEuPathDB" id="FungiDB:HpaG803568"/>